<sequence>MVAKEMTRKRVVDEVSGWLRVFDDGTVDRTWTGPPEALFLMNPVQPFDTPRDGVTLHDIPGYPSLRLYLPESSSKPLPILLHFHGGGFCISHFSWFMYHQFYSRLAAAVPAAVVSVDLPLAPEHRMPSAADAGFAALLRLRRLARGRDGSDPAERLLRAAADFSRVFLIGDSSGGNLVHLVAARAGEEDSEFWSPLRVAGGIPLQPGFIRSTRSRSELELQADSVFFTLDMLDKFLALGLPQGATKDHPFTCPMGDAAPPLEQVRLPPFLVAVAERDLIHDTNLEYCEAMKEAGQEVEVLVSGGVSHSFYLNKFAVDNDPTTAKRTEELIVAIKDFVGRH</sequence>
<name>A0A804HYZ5_MUSAM</name>
<evidence type="ECO:0000259" key="1">
    <source>
        <dbReference type="Pfam" id="PF07859"/>
    </source>
</evidence>
<reference evidence="3" key="2">
    <citation type="submission" date="2021-05" db="UniProtKB">
        <authorList>
            <consortium name="EnsemblPlants"/>
        </authorList>
    </citation>
    <scope>IDENTIFICATION</scope>
    <source>
        <strain evidence="3">subsp. malaccensis</strain>
    </source>
</reference>
<dbReference type="GO" id="GO:0016787">
    <property type="term" value="F:hydrolase activity"/>
    <property type="evidence" value="ECO:0007669"/>
    <property type="project" value="InterPro"/>
</dbReference>
<evidence type="ECO:0000313" key="4">
    <source>
        <dbReference type="Proteomes" id="UP000012960"/>
    </source>
</evidence>
<gene>
    <name evidence="2" type="ORF">GSMUA_59120.1</name>
</gene>
<dbReference type="PANTHER" id="PTHR23024:SF135">
    <property type="entry name" value="CELL DEATH ASSOCIATED PROTEIN"/>
    <property type="match status" value="1"/>
</dbReference>
<dbReference type="InParanoid" id="A0A804HYZ5"/>
<dbReference type="AlphaFoldDB" id="A0A804HYZ5"/>
<dbReference type="PANTHER" id="PTHR23024">
    <property type="entry name" value="ARYLACETAMIDE DEACETYLASE"/>
    <property type="match status" value="1"/>
</dbReference>
<organism evidence="3 4">
    <name type="scientific">Musa acuminata subsp. malaccensis</name>
    <name type="common">Wild banana</name>
    <name type="synonym">Musa malaccensis</name>
    <dbReference type="NCBI Taxonomy" id="214687"/>
    <lineage>
        <taxon>Eukaryota</taxon>
        <taxon>Viridiplantae</taxon>
        <taxon>Streptophyta</taxon>
        <taxon>Embryophyta</taxon>
        <taxon>Tracheophyta</taxon>
        <taxon>Spermatophyta</taxon>
        <taxon>Magnoliopsida</taxon>
        <taxon>Liliopsida</taxon>
        <taxon>Zingiberales</taxon>
        <taxon>Musaceae</taxon>
        <taxon>Musa</taxon>
    </lineage>
</organism>
<dbReference type="EMBL" id="HG996467">
    <property type="protein sequence ID" value="CAG1861018.1"/>
    <property type="molecule type" value="Genomic_DNA"/>
</dbReference>
<dbReference type="SUPFAM" id="SSF53474">
    <property type="entry name" value="alpha/beta-Hydrolases"/>
    <property type="match status" value="1"/>
</dbReference>
<dbReference type="OMA" id="GPPQVKF"/>
<keyword evidence="4" id="KW-1185">Reference proteome</keyword>
<dbReference type="FunCoup" id="A0A804HYZ5">
    <property type="interactions" value="220"/>
</dbReference>
<accession>A0A804HYZ5</accession>
<dbReference type="KEGG" id="mus:103969498"/>
<dbReference type="Proteomes" id="UP000012960">
    <property type="component" value="Unplaced"/>
</dbReference>
<dbReference type="OrthoDB" id="408631at2759"/>
<dbReference type="InterPro" id="IPR029058">
    <property type="entry name" value="AB_hydrolase_fold"/>
</dbReference>
<evidence type="ECO:0000313" key="2">
    <source>
        <dbReference type="EMBL" id="CAG1861018.1"/>
    </source>
</evidence>
<feature type="domain" description="Alpha/beta hydrolase fold-3" evidence="1">
    <location>
        <begin position="80"/>
        <end position="310"/>
    </location>
</feature>
<dbReference type="Gene3D" id="3.40.50.1820">
    <property type="entry name" value="alpha/beta hydrolase"/>
    <property type="match status" value="1"/>
</dbReference>
<dbReference type="EnsemblPlants" id="Ma02_t03860.1">
    <property type="protein sequence ID" value="Ma02_p03860.1"/>
    <property type="gene ID" value="Ma02_g03860"/>
</dbReference>
<reference evidence="2" key="1">
    <citation type="submission" date="2021-03" db="EMBL/GenBank/DDBJ databases">
        <authorList>
            <consortium name="Genoscope - CEA"/>
            <person name="William W."/>
        </authorList>
    </citation>
    <scope>NUCLEOTIDE SEQUENCE</scope>
    <source>
        <strain evidence="2">Doubled-haploid Pahang</strain>
    </source>
</reference>
<dbReference type="InterPro" id="IPR013094">
    <property type="entry name" value="AB_hydrolase_3"/>
</dbReference>
<protein>
    <submittedName>
        <fullName evidence="2">(wild Malaysian banana) hypothetical protein</fullName>
    </submittedName>
</protein>
<dbReference type="Pfam" id="PF07859">
    <property type="entry name" value="Abhydrolase_3"/>
    <property type="match status" value="1"/>
</dbReference>
<dbReference type="Gramene" id="Ma02_t03860.1">
    <property type="protein sequence ID" value="Ma02_p03860.1"/>
    <property type="gene ID" value="Ma02_g03860"/>
</dbReference>
<proteinExistence type="predicted"/>
<dbReference type="InterPro" id="IPR050466">
    <property type="entry name" value="Carboxylest/Gibb_receptor"/>
</dbReference>
<evidence type="ECO:0000313" key="3">
    <source>
        <dbReference type="EnsemblPlants" id="Ma02_p03860.1"/>
    </source>
</evidence>